<proteinExistence type="predicted"/>
<dbReference type="SMART" id="SM00422">
    <property type="entry name" value="HTH_MERR"/>
    <property type="match status" value="1"/>
</dbReference>
<dbReference type="EMBL" id="JAJLJH010000005">
    <property type="protein sequence ID" value="MCK9687694.1"/>
    <property type="molecule type" value="Genomic_DNA"/>
</dbReference>
<dbReference type="Gene3D" id="1.10.1660.10">
    <property type="match status" value="1"/>
</dbReference>
<evidence type="ECO:0000313" key="4">
    <source>
        <dbReference type="Proteomes" id="UP001139353"/>
    </source>
</evidence>
<dbReference type="InterPro" id="IPR000551">
    <property type="entry name" value="MerR-type_HTH_dom"/>
</dbReference>
<name>A0A9X2C373_9BURK</name>
<dbReference type="InterPro" id="IPR003759">
    <property type="entry name" value="Cbl-bd_cap"/>
</dbReference>
<dbReference type="Pfam" id="PF02310">
    <property type="entry name" value="B12-binding"/>
    <property type="match status" value="1"/>
</dbReference>
<dbReference type="GO" id="GO:0046872">
    <property type="term" value="F:metal ion binding"/>
    <property type="evidence" value="ECO:0007669"/>
    <property type="project" value="InterPro"/>
</dbReference>
<feature type="domain" description="B12-binding" evidence="2">
    <location>
        <begin position="185"/>
        <end position="310"/>
    </location>
</feature>
<dbReference type="GO" id="GO:0006355">
    <property type="term" value="P:regulation of DNA-templated transcription"/>
    <property type="evidence" value="ECO:0007669"/>
    <property type="project" value="InterPro"/>
</dbReference>
<evidence type="ECO:0000313" key="3">
    <source>
        <dbReference type="EMBL" id="MCK9687694.1"/>
    </source>
</evidence>
<dbReference type="Proteomes" id="UP001139353">
    <property type="component" value="Unassembled WGS sequence"/>
</dbReference>
<dbReference type="RefSeq" id="WP_275683732.1">
    <property type="nucleotide sequence ID" value="NZ_JAJLJH010000005.1"/>
</dbReference>
<organism evidence="3 4">
    <name type="scientific">Scleromatobacter humisilvae</name>
    <dbReference type="NCBI Taxonomy" id="2897159"/>
    <lineage>
        <taxon>Bacteria</taxon>
        <taxon>Pseudomonadati</taxon>
        <taxon>Pseudomonadota</taxon>
        <taxon>Betaproteobacteria</taxon>
        <taxon>Burkholderiales</taxon>
        <taxon>Sphaerotilaceae</taxon>
        <taxon>Scleromatobacter</taxon>
    </lineage>
</organism>
<dbReference type="GO" id="GO:0003677">
    <property type="term" value="F:DNA binding"/>
    <property type="evidence" value="ECO:0007669"/>
    <property type="project" value="InterPro"/>
</dbReference>
<accession>A0A9X2C373</accession>
<feature type="domain" description="HTH merR-type" evidence="1">
    <location>
        <begin position="5"/>
        <end position="58"/>
    </location>
</feature>
<keyword evidence="4" id="KW-1185">Reference proteome</keyword>
<dbReference type="Gene3D" id="3.40.50.280">
    <property type="entry name" value="Cobalamin-binding domain"/>
    <property type="match status" value="1"/>
</dbReference>
<evidence type="ECO:0000259" key="1">
    <source>
        <dbReference type="PROSITE" id="PS50937"/>
    </source>
</evidence>
<dbReference type="Pfam" id="PF13411">
    <property type="entry name" value="MerR_1"/>
    <property type="match status" value="1"/>
</dbReference>
<dbReference type="InterPro" id="IPR006158">
    <property type="entry name" value="Cobalamin-bd"/>
</dbReference>
<dbReference type="Gene3D" id="1.10.1240.10">
    <property type="entry name" value="Methionine synthase domain"/>
    <property type="match status" value="1"/>
</dbReference>
<dbReference type="InterPro" id="IPR036724">
    <property type="entry name" value="Cobalamin-bd_sf"/>
</dbReference>
<dbReference type="PROSITE" id="PS51332">
    <property type="entry name" value="B12_BINDING"/>
    <property type="match status" value="1"/>
</dbReference>
<dbReference type="InterPro" id="IPR009061">
    <property type="entry name" value="DNA-bd_dom_put_sf"/>
</dbReference>
<evidence type="ECO:0000259" key="2">
    <source>
        <dbReference type="PROSITE" id="PS51332"/>
    </source>
</evidence>
<dbReference type="SUPFAM" id="SSF52242">
    <property type="entry name" value="Cobalamin (vitamin B12)-binding domain"/>
    <property type="match status" value="1"/>
</dbReference>
<dbReference type="PROSITE" id="PS50937">
    <property type="entry name" value="HTH_MERR_2"/>
    <property type="match status" value="1"/>
</dbReference>
<protein>
    <submittedName>
        <fullName evidence="3">Cobalamin B12-binding domain-containing protein</fullName>
    </submittedName>
</protein>
<sequence length="312" mass="32788">MDEPLLSIAAVERETGLGKDTLRAWERRYGFPVPRRDAAGARGYPRALVDRLVLIRRALLAGQRPGRLLSMPDAELDALLAGLAPAPRARAPGPGEAPPLDIAEGLAALRAGGAEALRHWLTLGLARTGLASFVIDGVAPLTVAIGEAWVDGRIAVYEEHLYSEAVQSVLRSALVPFQAGLELRGPRLLLTTVPGEAHGLGLLMAEALMTLQACRCLSLGTQTPLADIVAAAQAHRIDVVALSFSASLPAAQALPALAELRARLPASVEIWAGGGSPALRGLRIAGIRVMSQLVDISEAVADWRHLSSPTAD</sequence>
<dbReference type="InterPro" id="IPR036594">
    <property type="entry name" value="Meth_synthase_dom"/>
</dbReference>
<dbReference type="AlphaFoldDB" id="A0A9X2C373"/>
<gene>
    <name evidence="3" type="ORF">LPC04_18480</name>
</gene>
<dbReference type="SUPFAM" id="SSF46955">
    <property type="entry name" value="Putative DNA-binding domain"/>
    <property type="match status" value="1"/>
</dbReference>
<reference evidence="3" key="1">
    <citation type="submission" date="2021-11" db="EMBL/GenBank/DDBJ databases">
        <title>BS-T2-15 a new species belonging to the Comamonadaceae family isolated from the soil of a French oak forest.</title>
        <authorList>
            <person name="Mieszkin S."/>
            <person name="Alain K."/>
        </authorList>
    </citation>
    <scope>NUCLEOTIDE SEQUENCE</scope>
    <source>
        <strain evidence="3">BS-T2-15</strain>
    </source>
</reference>
<comment type="caution">
    <text evidence="3">The sequence shown here is derived from an EMBL/GenBank/DDBJ whole genome shotgun (WGS) entry which is preliminary data.</text>
</comment>
<dbReference type="Pfam" id="PF02607">
    <property type="entry name" value="B12-binding_2"/>
    <property type="match status" value="1"/>
</dbReference>
<dbReference type="GO" id="GO:0031419">
    <property type="term" value="F:cobalamin binding"/>
    <property type="evidence" value="ECO:0007669"/>
    <property type="project" value="InterPro"/>
</dbReference>